<dbReference type="PANTHER" id="PTHR36925:SF1">
    <property type="entry name" value="COBALT-PRECORRIN-6A REDUCTASE"/>
    <property type="match status" value="1"/>
</dbReference>
<dbReference type="PANTHER" id="PTHR36925">
    <property type="entry name" value="COBALT-PRECORRIN-6A REDUCTASE"/>
    <property type="match status" value="1"/>
</dbReference>
<reference evidence="4 5" key="1">
    <citation type="journal article" date="2015" name="Genome Announc.">
        <title>Expanding the biotechnology potential of lactobacilli through comparative genomics of 213 strains and associated genera.</title>
        <authorList>
            <person name="Sun Z."/>
            <person name="Harris H.M."/>
            <person name="McCann A."/>
            <person name="Guo C."/>
            <person name="Argimon S."/>
            <person name="Zhang W."/>
            <person name="Yang X."/>
            <person name="Jeffery I.B."/>
            <person name="Cooney J.C."/>
            <person name="Kagawa T.F."/>
            <person name="Liu W."/>
            <person name="Song Y."/>
            <person name="Salvetti E."/>
            <person name="Wrobel A."/>
            <person name="Rasinkangas P."/>
            <person name="Parkhill J."/>
            <person name="Rea M.C."/>
            <person name="O'Sullivan O."/>
            <person name="Ritari J."/>
            <person name="Douillard F.P."/>
            <person name="Paul Ross R."/>
            <person name="Yang R."/>
            <person name="Briner A.E."/>
            <person name="Felis G.E."/>
            <person name="de Vos W.M."/>
            <person name="Barrangou R."/>
            <person name="Klaenhammer T.R."/>
            <person name="Caufield P.W."/>
            <person name="Cui Y."/>
            <person name="Zhang H."/>
            <person name="O'Toole P.W."/>
        </authorList>
    </citation>
    <scope>NUCLEOTIDE SEQUENCE [LARGE SCALE GENOMIC DNA]</scope>
    <source>
        <strain evidence="4 5">DSM 19906</strain>
    </source>
</reference>
<keyword evidence="3" id="KW-0560">Oxidoreductase</keyword>
<evidence type="ECO:0000256" key="1">
    <source>
        <dbReference type="ARBA" id="ARBA00004953"/>
    </source>
</evidence>
<dbReference type="UniPathway" id="UPA00148"/>
<accession>A0A0R1NN62</accession>
<organism evidence="4 5">
    <name type="scientific">Lentilactobacillus kisonensis DSM 19906 = JCM 15041</name>
    <dbReference type="NCBI Taxonomy" id="1423766"/>
    <lineage>
        <taxon>Bacteria</taxon>
        <taxon>Bacillati</taxon>
        <taxon>Bacillota</taxon>
        <taxon>Bacilli</taxon>
        <taxon>Lactobacillales</taxon>
        <taxon>Lactobacillaceae</taxon>
        <taxon>Lentilactobacillus</taxon>
    </lineage>
</organism>
<evidence type="ECO:0000256" key="3">
    <source>
        <dbReference type="ARBA" id="ARBA00023002"/>
    </source>
</evidence>
<dbReference type="GO" id="GO:0009236">
    <property type="term" value="P:cobalamin biosynthetic process"/>
    <property type="evidence" value="ECO:0007669"/>
    <property type="project" value="UniProtKB-UniPathway"/>
</dbReference>
<evidence type="ECO:0000313" key="4">
    <source>
        <dbReference type="EMBL" id="KRL21631.1"/>
    </source>
</evidence>
<dbReference type="AlphaFoldDB" id="A0A0R1NN62"/>
<sequence length="250" mass="27517">MILLLGGTSESLTIADMLTKSHQEFILSVTTEYGAELAGQHAKNVHMGAILPNEFHNFFQVHQISLVIDATHPFARSISTHVIIAAKQDQIPYIRFERQQMHEEGPFLKVVADMDAAIALLQHRPGNIYLSTGSKTAADFAAKLGVDRLHVRVLPTQRVMGLLTEAGYHANQIDAIQGPFSESLNVELIKRTNAKTVVTKESGRRGGLQEKIQACQNLKILCLVIKRPAVAYPVVTSSFDDLKARLGVTQ</sequence>
<comment type="caution">
    <text evidence="4">The sequence shown here is derived from an EMBL/GenBank/DDBJ whole genome shotgun (WGS) entry which is preliminary data.</text>
</comment>
<dbReference type="Proteomes" id="UP000051439">
    <property type="component" value="Unassembled WGS sequence"/>
</dbReference>
<keyword evidence="2" id="KW-0169">Cobalamin biosynthesis</keyword>
<evidence type="ECO:0000313" key="5">
    <source>
        <dbReference type="Proteomes" id="UP000051439"/>
    </source>
</evidence>
<protein>
    <submittedName>
        <fullName evidence="4">Precorrin-6A reductase</fullName>
    </submittedName>
</protein>
<dbReference type="PATRIC" id="fig|1423766.4.peg.678"/>
<gene>
    <name evidence="4" type="ORF">FC98_GL000658</name>
</gene>
<dbReference type="PROSITE" id="PS51014">
    <property type="entry name" value="COBK_CBIJ"/>
    <property type="match status" value="1"/>
</dbReference>
<dbReference type="EMBL" id="AZEB01000013">
    <property type="protein sequence ID" value="KRL21631.1"/>
    <property type="molecule type" value="Genomic_DNA"/>
</dbReference>
<dbReference type="Pfam" id="PF02571">
    <property type="entry name" value="CbiJ"/>
    <property type="match status" value="1"/>
</dbReference>
<dbReference type="NCBIfam" id="TIGR00715">
    <property type="entry name" value="precor6x_red"/>
    <property type="match status" value="1"/>
</dbReference>
<dbReference type="RefSeq" id="WP_056949427.1">
    <property type="nucleotide sequence ID" value="NZ_AZEB01000013.1"/>
</dbReference>
<keyword evidence="5" id="KW-1185">Reference proteome</keyword>
<proteinExistence type="predicted"/>
<comment type="pathway">
    <text evidence="1">Cofactor biosynthesis; adenosylcobalamin biosynthesis.</text>
</comment>
<dbReference type="InterPro" id="IPR003723">
    <property type="entry name" value="Precorrin-6x_reduct"/>
</dbReference>
<evidence type="ECO:0000256" key="2">
    <source>
        <dbReference type="ARBA" id="ARBA00022573"/>
    </source>
</evidence>
<name>A0A0R1NN62_9LACO</name>
<dbReference type="GO" id="GO:0016994">
    <property type="term" value="F:precorrin-6A reductase activity"/>
    <property type="evidence" value="ECO:0007669"/>
    <property type="project" value="InterPro"/>
</dbReference>